<organism evidence="2 4">
    <name type="scientific">Rhizoctonia solani</name>
    <dbReference type="NCBI Taxonomy" id="456999"/>
    <lineage>
        <taxon>Eukaryota</taxon>
        <taxon>Fungi</taxon>
        <taxon>Dikarya</taxon>
        <taxon>Basidiomycota</taxon>
        <taxon>Agaricomycotina</taxon>
        <taxon>Agaricomycetes</taxon>
        <taxon>Cantharellales</taxon>
        <taxon>Ceratobasidiaceae</taxon>
        <taxon>Rhizoctonia</taxon>
    </lineage>
</organism>
<evidence type="ECO:0000313" key="4">
    <source>
        <dbReference type="Proteomes" id="UP000650582"/>
    </source>
</evidence>
<protein>
    <submittedName>
        <fullName evidence="2">Uncharacterized protein</fullName>
    </submittedName>
</protein>
<name>A0A8H7H081_9AGAM</name>
<feature type="region of interest" description="Disordered" evidence="1">
    <location>
        <begin position="101"/>
        <end position="126"/>
    </location>
</feature>
<reference evidence="2" key="1">
    <citation type="submission" date="2020-09" db="EMBL/GenBank/DDBJ databases">
        <title>Comparative genome analyses of four rice-infecting Rhizoctonia solani isolates reveal extensive enrichment of homogalacturonan modification genes.</title>
        <authorList>
            <person name="Lee D.-Y."/>
            <person name="Jeon J."/>
            <person name="Kim K.-T."/>
            <person name="Cheong K."/>
            <person name="Song H."/>
            <person name="Choi G."/>
            <person name="Ko J."/>
            <person name="Opiyo S.O."/>
            <person name="Zuo S."/>
            <person name="Madhav S."/>
            <person name="Lee Y.-H."/>
            <person name="Wang G.-L."/>
        </authorList>
    </citation>
    <scope>NUCLEOTIDE SEQUENCE</scope>
    <source>
        <strain evidence="3">AG1-IA WGL</strain>
        <strain evidence="2">AG1-IA YN-7</strain>
    </source>
</reference>
<dbReference type="EMBL" id="JACYCD010000044">
    <property type="protein sequence ID" value="KAF8712271.1"/>
    <property type="molecule type" value="Genomic_DNA"/>
</dbReference>
<gene>
    <name evidence="3" type="ORF">RHS03_01172</name>
    <name evidence="2" type="ORF">RHS04_08616</name>
</gene>
<accession>A0A8H7H081</accession>
<evidence type="ECO:0000313" key="2">
    <source>
        <dbReference type="EMBL" id="KAF8670416.1"/>
    </source>
</evidence>
<dbReference type="AlphaFoldDB" id="A0A8H7H081"/>
<dbReference type="EMBL" id="JACYCC010000264">
    <property type="protein sequence ID" value="KAF8670416.1"/>
    <property type="molecule type" value="Genomic_DNA"/>
</dbReference>
<dbReference type="Proteomes" id="UP000650582">
    <property type="component" value="Unassembled WGS sequence"/>
</dbReference>
<proteinExistence type="predicted"/>
<dbReference type="OrthoDB" id="3308367at2759"/>
<evidence type="ECO:0000313" key="3">
    <source>
        <dbReference type="EMBL" id="KAF8712271.1"/>
    </source>
</evidence>
<sequence>MPIKAPKLTVPAPPPFLLSKTSSIVLVKSGLASVIATKVKLEGSVVASGSKTGMSIRVAQSPAIKKPGNVASKKPRLDSSNGKAQLEYVVPKHSVGSKVVTTKGTKHISNPTKANGSPTKKRLNGKEHQEVVEISSDDEYIGKLVGKKEVSNIATIAVMDSKCKIHLVWEQLSDTQKTVKELQEKICKYKFEKQIQEQVQGQLWAMGAAALTSVTLTATATMTNLQFCDMLM</sequence>
<dbReference type="Proteomes" id="UP000602905">
    <property type="component" value="Unassembled WGS sequence"/>
</dbReference>
<feature type="compositionally biased region" description="Polar residues" evidence="1">
    <location>
        <begin position="101"/>
        <end position="118"/>
    </location>
</feature>
<evidence type="ECO:0000256" key="1">
    <source>
        <dbReference type="SAM" id="MobiDB-lite"/>
    </source>
</evidence>
<comment type="caution">
    <text evidence="2">The sequence shown here is derived from an EMBL/GenBank/DDBJ whole genome shotgun (WGS) entry which is preliminary data.</text>
</comment>